<protein>
    <submittedName>
        <fullName evidence="2">PucR family transcriptional regulator</fullName>
    </submittedName>
</protein>
<feature type="domain" description="PucR C-terminal helix-turn-helix" evidence="1">
    <location>
        <begin position="485"/>
        <end position="541"/>
    </location>
</feature>
<organism evidence="2 3">
    <name type="scientific">Streptomyces atratus</name>
    <dbReference type="NCBI Taxonomy" id="1893"/>
    <lineage>
        <taxon>Bacteria</taxon>
        <taxon>Bacillati</taxon>
        <taxon>Actinomycetota</taxon>
        <taxon>Actinomycetes</taxon>
        <taxon>Kitasatosporales</taxon>
        <taxon>Streptomycetaceae</taxon>
        <taxon>Streptomyces</taxon>
    </lineage>
</organism>
<dbReference type="PANTHER" id="PTHR33744:SF17">
    <property type="entry name" value="CONSERVED PROTEIN"/>
    <property type="match status" value="1"/>
</dbReference>
<dbReference type="Pfam" id="PF13556">
    <property type="entry name" value="HTH_30"/>
    <property type="match status" value="1"/>
</dbReference>
<evidence type="ECO:0000259" key="1">
    <source>
        <dbReference type="Pfam" id="PF13556"/>
    </source>
</evidence>
<sequence length="555" mass="59153">MSIMTSPGARLDNVVSNLAGTLLEVLAGTVGGTTLITDVVVDDPREQVPVRPGAMLLCTAADVRDLPALLDRAVTRQAPALVVRAPLDLEPELRAHIERSGVVLLGLAGGATWAQLVVLLRSLLSSSASGEELLAGMPAEDSFALANAIGSLLDAPITIEDRDSQILAFSDRQNEADQTRIETILGRVVPQHARLAQERAGVFKRLHASEKPIFIDTPQIEGAPGLPRVAIAVRAGDQVLGSIWAAVPGPLSDEKEQVLVDAAKVVALQLLRHRIGVDIDRQVRADLIATALAGAAPAAGAIERLGLVHRTVTVLGLSLPNGSSADTAASGQTRRQTLERITDSFAFHLSVAAPGAVVALVGDVCYAIVPAPIRKGKENVTAMAQRVSNDFLDRARDRPAGVAIGIGRDGSSSDPADLARSRHDVDRTLRVLRQEPVGRVAMFADVQLDALLLEIGDRLNNEGGLLDGPIARLYHHDREHGTTMAETVAQWLDHLGNTLNASATMDVHPNTFRYRLRRAAEIAQLNLNDPDERFAAMLEFRLTRQRPSAEATAAA</sequence>
<dbReference type="EMBL" id="CP027306">
    <property type="protein sequence ID" value="AXE82123.1"/>
    <property type="molecule type" value="Genomic_DNA"/>
</dbReference>
<gene>
    <name evidence="2" type="ORF">C5746_40450</name>
</gene>
<evidence type="ECO:0000313" key="3">
    <source>
        <dbReference type="Proteomes" id="UP000252698"/>
    </source>
</evidence>
<dbReference type="Proteomes" id="UP000252698">
    <property type="component" value="Chromosome"/>
</dbReference>
<dbReference type="Gene3D" id="1.10.10.2840">
    <property type="entry name" value="PucR C-terminal helix-turn-helix domain"/>
    <property type="match status" value="1"/>
</dbReference>
<dbReference type="AlphaFoldDB" id="A0A2Z5JP31"/>
<dbReference type="KEGG" id="sata:C5746_40450"/>
<accession>A0A2Z5JP31</accession>
<proteinExistence type="predicted"/>
<evidence type="ECO:0000313" key="2">
    <source>
        <dbReference type="EMBL" id="AXE82123.1"/>
    </source>
</evidence>
<dbReference type="PANTHER" id="PTHR33744">
    <property type="entry name" value="CARBOHYDRATE DIACID REGULATOR"/>
    <property type="match status" value="1"/>
</dbReference>
<dbReference type="InterPro" id="IPR051448">
    <property type="entry name" value="CdaR-like_regulators"/>
</dbReference>
<name>A0A2Z5JP31_STRAR</name>
<reference evidence="2 3" key="1">
    <citation type="journal article" date="2018" name="Front. Microbiol.">
        <title>Genome Sequencing of Streptomyces atratus SCSIOZH16 and Activation Production of Nocardamine via Metabolic Engineering.</title>
        <authorList>
            <person name="Li Y."/>
            <person name="Zhang C."/>
            <person name="Liu C."/>
            <person name="Ju J."/>
            <person name="Ma J."/>
        </authorList>
    </citation>
    <scope>NUCLEOTIDE SEQUENCE [LARGE SCALE GENOMIC DNA]</scope>
    <source>
        <strain evidence="2 3">SCSIO_ZH16</strain>
    </source>
</reference>
<dbReference type="InterPro" id="IPR042070">
    <property type="entry name" value="PucR_C-HTH_sf"/>
</dbReference>
<dbReference type="InterPro" id="IPR025736">
    <property type="entry name" value="PucR_C-HTH_dom"/>
</dbReference>